<sequence length="314" mass="33696">MPRYTAADWPALRALGPADAARTVRALCDHVERDDPAYGDGRLVAVGIMMSGGSGGPAEAVLDWLEAAPSAVRAEIACALLRGLWFRDGGARAERLAAACARLEPDGPAAWSLACALFRAGGGTAFHAVTESLAPSQRARLRALLREGDTLLTYAEWRALDILRQPVAELTCTAAALLVEETCERFARAHPEYDADELLSTAAALARRQPLVGDVTLDWLEAAPAPSRLEVGCVLLQSAWAEGVDVPERQVARLLAVCRRLDGELDAGPRYHLAVALEFAAVHHPDRALEEFLAVTAGLPQPIGDMLRARFARR</sequence>
<reference evidence="1 2" key="1">
    <citation type="submission" date="2020-08" db="EMBL/GenBank/DDBJ databases">
        <title>Genomic Encyclopedia of Type Strains, Phase IV (KMG-IV): sequencing the most valuable type-strain genomes for metagenomic binning, comparative biology and taxonomic classification.</title>
        <authorList>
            <person name="Goeker M."/>
        </authorList>
    </citation>
    <scope>NUCLEOTIDE SEQUENCE [LARGE SCALE GENOMIC DNA]</scope>
    <source>
        <strain evidence="1 2">DSM 44197</strain>
    </source>
</reference>
<dbReference type="AlphaFoldDB" id="A0A7W3QRF0"/>
<dbReference type="EMBL" id="JACJIA010000017">
    <property type="protein sequence ID" value="MBA8956636.1"/>
    <property type="molecule type" value="Genomic_DNA"/>
</dbReference>
<evidence type="ECO:0000313" key="1">
    <source>
        <dbReference type="EMBL" id="MBA8956636.1"/>
    </source>
</evidence>
<dbReference type="Proteomes" id="UP000572680">
    <property type="component" value="Unassembled WGS sequence"/>
</dbReference>
<protein>
    <submittedName>
        <fullName evidence="1">Uncharacterized protein</fullName>
    </submittedName>
</protein>
<name>A0A7W3QRF0_ACTNM</name>
<dbReference type="RefSeq" id="WP_182848538.1">
    <property type="nucleotide sequence ID" value="NZ_BAAALP010000065.1"/>
</dbReference>
<gene>
    <name evidence="1" type="ORF">HNR61_008325</name>
</gene>
<proteinExistence type="predicted"/>
<accession>A0A7W3QRF0</accession>
<comment type="caution">
    <text evidence="1">The sequence shown here is derived from an EMBL/GenBank/DDBJ whole genome shotgun (WGS) entry which is preliminary data.</text>
</comment>
<evidence type="ECO:0000313" key="2">
    <source>
        <dbReference type="Proteomes" id="UP000572680"/>
    </source>
</evidence>
<keyword evidence="2" id="KW-1185">Reference proteome</keyword>
<organism evidence="1 2">
    <name type="scientific">Actinomadura namibiensis</name>
    <dbReference type="NCBI Taxonomy" id="182080"/>
    <lineage>
        <taxon>Bacteria</taxon>
        <taxon>Bacillati</taxon>
        <taxon>Actinomycetota</taxon>
        <taxon>Actinomycetes</taxon>
        <taxon>Streptosporangiales</taxon>
        <taxon>Thermomonosporaceae</taxon>
        <taxon>Actinomadura</taxon>
    </lineage>
</organism>